<sequence>MCAGYVWIDAIRRERLRHLAGEVFVVKFVIPVFWIGSIGWALSLFALAGLMLGIFQIGRLAFQL</sequence>
<proteinExistence type="predicted"/>
<keyword evidence="1" id="KW-1133">Transmembrane helix</keyword>
<dbReference type="EMBL" id="AAOA02000004">
    <property type="protein sequence ID" value="EAQ96674.1"/>
    <property type="molecule type" value="Genomic_DNA"/>
</dbReference>
<dbReference type="HOGENOM" id="CLU_2860014_0_0_6"/>
<name>A4ABC0_9GAMM</name>
<keyword evidence="3" id="KW-1185">Reference proteome</keyword>
<dbReference type="Proteomes" id="UP000019205">
    <property type="component" value="Chromosome"/>
</dbReference>
<evidence type="ECO:0000313" key="2">
    <source>
        <dbReference type="EMBL" id="EAQ96674.1"/>
    </source>
</evidence>
<evidence type="ECO:0000256" key="1">
    <source>
        <dbReference type="SAM" id="Phobius"/>
    </source>
</evidence>
<keyword evidence="1" id="KW-0812">Transmembrane</keyword>
<feature type="transmembrane region" description="Helical" evidence="1">
    <location>
        <begin position="42"/>
        <end position="62"/>
    </location>
</feature>
<reference evidence="2 3" key="2">
    <citation type="journal article" date="2009" name="PLoS ONE">
        <title>The photosynthetic apparatus and its regulation in the aerobic gammaproteobacterium Congregibacter litoralis gen. nov., sp. nov.</title>
        <authorList>
            <person name="Spring S."/>
            <person name="Lunsdorf H."/>
            <person name="Fuchs B.M."/>
            <person name="Tindall B.J."/>
        </authorList>
    </citation>
    <scope>NUCLEOTIDE SEQUENCE [LARGE SCALE GENOMIC DNA]</scope>
    <source>
        <strain evidence="2">KT71</strain>
    </source>
</reference>
<organism evidence="2 3">
    <name type="scientific">Congregibacter litoralis KT71</name>
    <dbReference type="NCBI Taxonomy" id="314285"/>
    <lineage>
        <taxon>Bacteria</taxon>
        <taxon>Pseudomonadati</taxon>
        <taxon>Pseudomonadota</taxon>
        <taxon>Gammaproteobacteria</taxon>
        <taxon>Cellvibrionales</taxon>
        <taxon>Halieaceae</taxon>
        <taxon>Congregibacter</taxon>
    </lineage>
</organism>
<gene>
    <name evidence="2" type="ORF">KT71_06604</name>
</gene>
<evidence type="ECO:0000313" key="3">
    <source>
        <dbReference type="Proteomes" id="UP000019205"/>
    </source>
</evidence>
<dbReference type="STRING" id="314285.KT71_06604"/>
<keyword evidence="1" id="KW-0472">Membrane</keyword>
<accession>A4ABC0</accession>
<dbReference type="AlphaFoldDB" id="A4ABC0"/>
<reference evidence="2 3" key="1">
    <citation type="journal article" date="2007" name="Proc. Natl. Acad. Sci. U.S.A.">
        <title>Characterization of a marine gammaproteobacterium capable of aerobic anoxygenic photosynthesis.</title>
        <authorList>
            <person name="Fuchs B.M."/>
            <person name="Spring S."/>
            <person name="Teeling H."/>
            <person name="Quast C."/>
            <person name="Wulf J."/>
            <person name="Schattenhofer M."/>
            <person name="Yan S."/>
            <person name="Ferriera S."/>
            <person name="Johnson J."/>
            <person name="Glockner F.O."/>
            <person name="Amann R."/>
        </authorList>
    </citation>
    <scope>NUCLEOTIDE SEQUENCE [LARGE SCALE GENOMIC DNA]</scope>
    <source>
        <strain evidence="2">KT71</strain>
    </source>
</reference>
<protein>
    <submittedName>
        <fullName evidence="2">Uncharacterized protein</fullName>
    </submittedName>
</protein>
<comment type="caution">
    <text evidence="2">The sequence shown here is derived from an EMBL/GenBank/DDBJ whole genome shotgun (WGS) entry which is preliminary data.</text>
</comment>